<keyword evidence="7 10" id="KW-0119">Carbohydrate metabolism</keyword>
<dbReference type="InterPro" id="IPR003385">
    <property type="entry name" value="Glyco_hydro_77"/>
</dbReference>
<evidence type="ECO:0000256" key="6">
    <source>
        <dbReference type="ARBA" id="ARBA00022679"/>
    </source>
</evidence>
<evidence type="ECO:0000256" key="8">
    <source>
        <dbReference type="ARBA" id="ARBA00031423"/>
    </source>
</evidence>
<evidence type="ECO:0000313" key="11">
    <source>
        <dbReference type="EMBL" id="MBM3273719.1"/>
    </source>
</evidence>
<dbReference type="SUPFAM" id="SSF51445">
    <property type="entry name" value="(Trans)glycosidases"/>
    <property type="match status" value="1"/>
</dbReference>
<evidence type="ECO:0000256" key="3">
    <source>
        <dbReference type="ARBA" id="ARBA00012560"/>
    </source>
</evidence>
<keyword evidence="6 10" id="KW-0808">Transferase</keyword>
<evidence type="ECO:0000256" key="2">
    <source>
        <dbReference type="ARBA" id="ARBA00005684"/>
    </source>
</evidence>
<comment type="caution">
    <text evidence="11">The sequence shown here is derived from an EMBL/GenBank/DDBJ whole genome shotgun (WGS) entry which is preliminary data.</text>
</comment>
<dbReference type="GO" id="GO:0004134">
    <property type="term" value="F:4-alpha-glucanotransferase activity"/>
    <property type="evidence" value="ECO:0007669"/>
    <property type="project" value="UniProtKB-EC"/>
</dbReference>
<proteinExistence type="inferred from homology"/>
<gene>
    <name evidence="11" type="primary">malQ</name>
    <name evidence="11" type="ORF">FJZ00_01095</name>
</gene>
<evidence type="ECO:0000256" key="1">
    <source>
        <dbReference type="ARBA" id="ARBA00000439"/>
    </source>
</evidence>
<organism evidence="11 12">
    <name type="scientific">Candidatus Tanganyikabacteria bacterium</name>
    <dbReference type="NCBI Taxonomy" id="2961651"/>
    <lineage>
        <taxon>Bacteria</taxon>
        <taxon>Bacillati</taxon>
        <taxon>Candidatus Sericytochromatia</taxon>
        <taxon>Candidatus Tanganyikabacteria</taxon>
    </lineage>
</organism>
<evidence type="ECO:0000256" key="7">
    <source>
        <dbReference type="ARBA" id="ARBA00023277"/>
    </source>
</evidence>
<dbReference type="NCBIfam" id="NF011080">
    <property type="entry name" value="PRK14508.1-3"/>
    <property type="match status" value="1"/>
</dbReference>
<sequence>MKLPRASGLLLHPTSLPGPYGIGDLGPLAHYFVDFLAVSGQRLWQVLPLGPTSYGDSPYQCLSAFAGNPLLVSPDRLIEEGLLTREALEVYPHFPADMVDFEHVIPAKLGLLRNSFDHYEAHATGPNRDRFERFRRAIVHQGWLPDFALFMALKAHHEGKPWVEWPAELRDRKPAALDAARKTLAREIKFQEYAQFLFHRQWAELRSHAAQNGIRMVGDAPIFVAYDSADVWAHRDLFQLDEVGKPSAVAGVPPDYFSETGQLWGNPLYDWKKHEESKYAWWIDRVRVLLASVDVVRLDHFRGFESYWAVRAGEATAINGTWEPGPGMALFRALEDALGPLPIIAEDLGVITPEVEALRDGGGFPGMRVLQFAWGSGAKNAFLPHNHVARAVVYTGTHDNDTTLGWYNSITDKDRQQMSIVLGRGIDNPAWALIHMAMGSVADTAVVPMQDVLSLSNEARMNLPGAACGNWAWRFQREALTEKLANRLFELASTFGRVG</sequence>
<evidence type="ECO:0000256" key="5">
    <source>
        <dbReference type="ARBA" id="ARBA00022676"/>
    </source>
</evidence>
<keyword evidence="5 10" id="KW-0328">Glycosyltransferase</keyword>
<reference evidence="11 12" key="1">
    <citation type="submission" date="2019-03" db="EMBL/GenBank/DDBJ databases">
        <title>Lake Tanganyika Metagenome-Assembled Genomes (MAGs).</title>
        <authorList>
            <person name="Tran P."/>
        </authorList>
    </citation>
    <scope>NUCLEOTIDE SEQUENCE [LARGE SCALE GENOMIC DNA]</scope>
    <source>
        <strain evidence="11">K_DeepCast_65m_m2_236</strain>
    </source>
</reference>
<evidence type="ECO:0000256" key="10">
    <source>
        <dbReference type="RuleBase" id="RU361207"/>
    </source>
</evidence>
<dbReference type="GO" id="GO:0005975">
    <property type="term" value="P:carbohydrate metabolic process"/>
    <property type="evidence" value="ECO:0007669"/>
    <property type="project" value="InterPro"/>
</dbReference>
<evidence type="ECO:0000313" key="12">
    <source>
        <dbReference type="Proteomes" id="UP000703893"/>
    </source>
</evidence>
<evidence type="ECO:0000256" key="4">
    <source>
        <dbReference type="ARBA" id="ARBA00020295"/>
    </source>
</evidence>
<comment type="similarity">
    <text evidence="2 10">Belongs to the disproportionating enzyme family.</text>
</comment>
<dbReference type="Gene3D" id="3.20.20.80">
    <property type="entry name" value="Glycosidases"/>
    <property type="match status" value="1"/>
</dbReference>
<comment type="catalytic activity">
    <reaction evidence="1 10">
        <text>Transfers a segment of a (1-&gt;4)-alpha-D-glucan to a new position in an acceptor, which may be glucose or a (1-&gt;4)-alpha-D-glucan.</text>
        <dbReference type="EC" id="2.4.1.25"/>
    </reaction>
</comment>
<protein>
    <recommendedName>
        <fullName evidence="4 10">4-alpha-glucanotransferase</fullName>
        <ecNumber evidence="3 10">2.4.1.25</ecNumber>
    </recommendedName>
    <alternativeName>
        <fullName evidence="8 10">Amylomaltase</fullName>
    </alternativeName>
    <alternativeName>
        <fullName evidence="9 10">Disproportionating enzyme</fullName>
    </alternativeName>
</protein>
<evidence type="ECO:0000256" key="9">
    <source>
        <dbReference type="ARBA" id="ARBA00031501"/>
    </source>
</evidence>
<dbReference type="Proteomes" id="UP000703893">
    <property type="component" value="Unassembled WGS sequence"/>
</dbReference>
<dbReference type="EC" id="2.4.1.25" evidence="3 10"/>
<accession>A0A937X3U6</accession>
<dbReference type="PANTHER" id="PTHR32438">
    <property type="entry name" value="4-ALPHA-GLUCANOTRANSFERASE DPE1, CHLOROPLASTIC/AMYLOPLASTIC"/>
    <property type="match status" value="1"/>
</dbReference>
<dbReference type="Pfam" id="PF02446">
    <property type="entry name" value="Glyco_hydro_77"/>
    <property type="match status" value="1"/>
</dbReference>
<dbReference type="InterPro" id="IPR017853">
    <property type="entry name" value="GH"/>
</dbReference>
<name>A0A937X3U6_9BACT</name>
<dbReference type="AlphaFoldDB" id="A0A937X3U6"/>
<dbReference type="PANTHER" id="PTHR32438:SF5">
    <property type="entry name" value="4-ALPHA-GLUCANOTRANSFERASE DPE1, CHLOROPLASTIC_AMYLOPLASTIC"/>
    <property type="match status" value="1"/>
</dbReference>
<dbReference type="EMBL" id="VGJX01000034">
    <property type="protein sequence ID" value="MBM3273719.1"/>
    <property type="molecule type" value="Genomic_DNA"/>
</dbReference>
<dbReference type="NCBIfam" id="TIGR00217">
    <property type="entry name" value="malQ"/>
    <property type="match status" value="1"/>
</dbReference>